<dbReference type="AlphaFoldDB" id="A0A5J4ZA89"/>
<organism evidence="2 3">
    <name type="scientific">Porphyridium purpureum</name>
    <name type="common">Red alga</name>
    <name type="synonym">Porphyridium cruentum</name>
    <dbReference type="NCBI Taxonomy" id="35688"/>
    <lineage>
        <taxon>Eukaryota</taxon>
        <taxon>Rhodophyta</taxon>
        <taxon>Bangiophyceae</taxon>
        <taxon>Porphyridiales</taxon>
        <taxon>Porphyridiaceae</taxon>
        <taxon>Porphyridium</taxon>
    </lineage>
</organism>
<evidence type="ECO:0000256" key="1">
    <source>
        <dbReference type="PROSITE-ProRule" id="PRU00023"/>
    </source>
</evidence>
<proteinExistence type="predicted"/>
<keyword evidence="1" id="KW-0040">ANK repeat</keyword>
<dbReference type="InterPro" id="IPR002110">
    <property type="entry name" value="Ankyrin_rpt"/>
</dbReference>
<evidence type="ECO:0000313" key="2">
    <source>
        <dbReference type="EMBL" id="KAA8499924.1"/>
    </source>
</evidence>
<feature type="repeat" description="ANK" evidence="1">
    <location>
        <begin position="58"/>
        <end position="90"/>
    </location>
</feature>
<comment type="caution">
    <text evidence="2">The sequence shown here is derived from an EMBL/GenBank/DDBJ whole genome shotgun (WGS) entry which is preliminary data.</text>
</comment>
<dbReference type="PANTHER" id="PTHR24120">
    <property type="entry name" value="GH07239P"/>
    <property type="match status" value="1"/>
</dbReference>
<dbReference type="Proteomes" id="UP000324585">
    <property type="component" value="Unassembled WGS sequence"/>
</dbReference>
<name>A0A5J4ZA89_PORPP</name>
<dbReference type="Gene3D" id="1.25.40.20">
    <property type="entry name" value="Ankyrin repeat-containing domain"/>
    <property type="match status" value="2"/>
</dbReference>
<reference evidence="3" key="1">
    <citation type="journal article" date="2019" name="Nat. Commun.">
        <title>Expansion of phycobilisome linker gene families in mesophilic red algae.</title>
        <authorList>
            <person name="Lee J."/>
            <person name="Kim D."/>
            <person name="Bhattacharya D."/>
            <person name="Yoon H.S."/>
        </authorList>
    </citation>
    <scope>NUCLEOTIDE SEQUENCE [LARGE SCALE GENOMIC DNA]</scope>
    <source>
        <strain evidence="3">CCMP 1328</strain>
    </source>
</reference>
<evidence type="ECO:0000313" key="3">
    <source>
        <dbReference type="Proteomes" id="UP000324585"/>
    </source>
</evidence>
<dbReference type="SUPFAM" id="SSF48403">
    <property type="entry name" value="Ankyrin repeat"/>
    <property type="match status" value="1"/>
</dbReference>
<dbReference type="Pfam" id="PF12796">
    <property type="entry name" value="Ank_2"/>
    <property type="match status" value="1"/>
</dbReference>
<dbReference type="Pfam" id="PF00023">
    <property type="entry name" value="Ank"/>
    <property type="match status" value="2"/>
</dbReference>
<dbReference type="EMBL" id="VRMN01000001">
    <property type="protein sequence ID" value="KAA8499924.1"/>
    <property type="molecule type" value="Genomic_DNA"/>
</dbReference>
<dbReference type="PROSITE" id="PS50088">
    <property type="entry name" value="ANK_REPEAT"/>
    <property type="match status" value="2"/>
</dbReference>
<sequence>MMPSRLSDGHVPLGDIAALGARSERHEDLRNAARDGNVMEVRRTLDQPSVDVDAVSLQGRTALMLAAMRGNVDCVRELLDRGARLDAKCGLGWSALIYAAMDGRDACVQLLLEKHAKPGVRGNAGKTALWVAARYGHDACVLLLLEHGADQTELEDGMHTPLMKLVRTSCEKSVCWALKHGADAKATRSYDGATAMHILASSSRFGPRGHRDWKTLNILQLLVRFDSPIGAVDECGNTALDLVAKGERSGGHQLDLLELFLLNGADINRLAHDKNGRATAIMELMWSHEDGAGIEAAFVESTLVLNGGKLSAQHIVRCLLE</sequence>
<gene>
    <name evidence="2" type="ORF">FVE85_7509</name>
</gene>
<dbReference type="PROSITE" id="PS50297">
    <property type="entry name" value="ANK_REP_REGION"/>
    <property type="match status" value="2"/>
</dbReference>
<dbReference type="OrthoDB" id="5670at2759"/>
<keyword evidence="3" id="KW-1185">Reference proteome</keyword>
<dbReference type="PANTHER" id="PTHR24120:SF4">
    <property type="entry name" value="GH07239P"/>
    <property type="match status" value="1"/>
</dbReference>
<dbReference type="InterPro" id="IPR036770">
    <property type="entry name" value="Ankyrin_rpt-contain_sf"/>
</dbReference>
<dbReference type="SMART" id="SM00248">
    <property type="entry name" value="ANK"/>
    <property type="match status" value="6"/>
</dbReference>
<accession>A0A5J4ZA89</accession>
<feature type="repeat" description="ANK" evidence="1">
    <location>
        <begin position="124"/>
        <end position="156"/>
    </location>
</feature>
<protein>
    <submittedName>
        <fullName evidence="2">Ankyrin-2</fullName>
    </submittedName>
</protein>